<feature type="chain" id="PRO_5038777846" evidence="1">
    <location>
        <begin position="23"/>
        <end position="353"/>
    </location>
</feature>
<evidence type="ECO:0000313" key="3">
    <source>
        <dbReference type="EMBL" id="HIV00363.1"/>
    </source>
</evidence>
<dbReference type="PANTHER" id="PTHR37945">
    <property type="entry name" value="EXTRACELLULAR TUNGSTATE BINDING PROTEIN"/>
    <property type="match status" value="1"/>
</dbReference>
<dbReference type="PANTHER" id="PTHR37945:SF1">
    <property type="entry name" value="EXTRACELLULAR TUNGSTATE BINDING PROTEIN"/>
    <property type="match status" value="1"/>
</dbReference>
<name>A0A9D1ND71_9FIRM</name>
<feature type="domain" description="PBP" evidence="2">
    <location>
        <begin position="151"/>
        <end position="347"/>
    </location>
</feature>
<feature type="signal peptide" evidence="1">
    <location>
        <begin position="1"/>
        <end position="22"/>
    </location>
</feature>
<dbReference type="Proteomes" id="UP000886891">
    <property type="component" value="Unassembled WGS sequence"/>
</dbReference>
<dbReference type="AlphaFoldDB" id="A0A9D1ND71"/>
<evidence type="ECO:0000259" key="2">
    <source>
        <dbReference type="Pfam" id="PF12849"/>
    </source>
</evidence>
<dbReference type="PROSITE" id="PS51257">
    <property type="entry name" value="PROKAR_LIPOPROTEIN"/>
    <property type="match status" value="1"/>
</dbReference>
<dbReference type="Pfam" id="PF12849">
    <property type="entry name" value="PBP_like_2"/>
    <property type="match status" value="1"/>
</dbReference>
<keyword evidence="1" id="KW-0732">Signal</keyword>
<protein>
    <submittedName>
        <fullName evidence="3">Substrate-binding domain-containing protein</fullName>
    </submittedName>
</protein>
<reference evidence="3" key="1">
    <citation type="submission" date="2020-10" db="EMBL/GenBank/DDBJ databases">
        <authorList>
            <person name="Gilroy R."/>
        </authorList>
    </citation>
    <scope>NUCLEOTIDE SEQUENCE</scope>
    <source>
        <strain evidence="3">23406</strain>
    </source>
</reference>
<sequence length="353" mass="37050">MRKRILAVVLCLVLAVSVFVLASCKDDETVVKGAYILSDKGTYLAYKKNAEGDKIPNLTLLYEQDDALKNTYSMIAVDADGTGFAGKSVTINETGADAFIRWMSLAATREVIADFGKKDYDEALFYLIADAQTYSGAVTTFAESGLQNNAVRVSTTTSINDTGLLGALETLFEAATGWDLQVASAGTGAAIQAAKDGNADLLVVHSASQERAFVDGGYARVVEGLSGTAQDASYPARISFMYNYFVLLGAPSDPAKVKDAATIVDAFNAIAAKGSAFVSRGDKSGTHTAETNLWAKTGLPLVDIDLEYTSKGETLTGTAKAPSGAWYVSAGQGMGACLTMANELPVATIVAEK</sequence>
<proteinExistence type="predicted"/>
<dbReference type="Gene3D" id="3.40.190.10">
    <property type="entry name" value="Periplasmic binding protein-like II"/>
    <property type="match status" value="2"/>
</dbReference>
<organism evidence="3 4">
    <name type="scientific">Candidatus Stercoripulliclostridium merdipullorum</name>
    <dbReference type="NCBI Taxonomy" id="2840952"/>
    <lineage>
        <taxon>Bacteria</taxon>
        <taxon>Bacillati</taxon>
        <taxon>Bacillota</taxon>
        <taxon>Clostridia</taxon>
        <taxon>Eubacteriales</taxon>
        <taxon>Candidatus Stercoripulliclostridium</taxon>
    </lineage>
</organism>
<reference evidence="3" key="2">
    <citation type="journal article" date="2021" name="PeerJ">
        <title>Extensive microbial diversity within the chicken gut microbiome revealed by metagenomics and culture.</title>
        <authorList>
            <person name="Gilroy R."/>
            <person name="Ravi A."/>
            <person name="Getino M."/>
            <person name="Pursley I."/>
            <person name="Horton D.L."/>
            <person name="Alikhan N.F."/>
            <person name="Baker D."/>
            <person name="Gharbi K."/>
            <person name="Hall N."/>
            <person name="Watson M."/>
            <person name="Adriaenssens E.M."/>
            <person name="Foster-Nyarko E."/>
            <person name="Jarju S."/>
            <person name="Secka A."/>
            <person name="Antonio M."/>
            <person name="Oren A."/>
            <person name="Chaudhuri R.R."/>
            <person name="La Ragione R."/>
            <person name="Hildebrand F."/>
            <person name="Pallen M.J."/>
        </authorList>
    </citation>
    <scope>NUCLEOTIDE SEQUENCE</scope>
    <source>
        <strain evidence="3">23406</strain>
    </source>
</reference>
<dbReference type="InterPro" id="IPR024370">
    <property type="entry name" value="PBP_domain"/>
</dbReference>
<accession>A0A9D1ND71</accession>
<comment type="caution">
    <text evidence="3">The sequence shown here is derived from an EMBL/GenBank/DDBJ whole genome shotgun (WGS) entry which is preliminary data.</text>
</comment>
<evidence type="ECO:0000313" key="4">
    <source>
        <dbReference type="Proteomes" id="UP000886891"/>
    </source>
</evidence>
<dbReference type="InterPro" id="IPR052738">
    <property type="entry name" value="ABC-Tungstate_binding"/>
</dbReference>
<evidence type="ECO:0000256" key="1">
    <source>
        <dbReference type="SAM" id="SignalP"/>
    </source>
</evidence>
<dbReference type="EMBL" id="DVOH01000034">
    <property type="protein sequence ID" value="HIV00363.1"/>
    <property type="molecule type" value="Genomic_DNA"/>
</dbReference>
<dbReference type="SUPFAM" id="SSF53850">
    <property type="entry name" value="Periplasmic binding protein-like II"/>
    <property type="match status" value="1"/>
</dbReference>
<gene>
    <name evidence="3" type="ORF">IAB14_04555</name>
</gene>